<comment type="cofactor">
    <cofactor evidence="2">
        <name>Ca(2+)</name>
        <dbReference type="ChEBI" id="CHEBI:29108"/>
    </cofactor>
</comment>
<dbReference type="PRINTS" id="PR01790">
    <property type="entry name" value="SMP30FAMILY"/>
</dbReference>
<dbReference type="InterPro" id="IPR005511">
    <property type="entry name" value="SMP-30"/>
</dbReference>
<keyword evidence="11" id="KW-0378">Hydrolase</keyword>
<evidence type="ECO:0000256" key="7">
    <source>
        <dbReference type="ARBA" id="ARBA00013227"/>
    </source>
</evidence>
<dbReference type="PANTHER" id="PTHR10907:SF47">
    <property type="entry name" value="REGUCALCIN"/>
    <property type="match status" value="1"/>
</dbReference>
<evidence type="ECO:0000313" key="18">
    <source>
        <dbReference type="Proteomes" id="UP000242188"/>
    </source>
</evidence>
<evidence type="ECO:0000256" key="10">
    <source>
        <dbReference type="ARBA" id="ARBA00022723"/>
    </source>
</evidence>
<comment type="catalytic activity">
    <reaction evidence="1">
        <text>D-glucono-1,5-lactone + H2O = D-gluconate + H(+)</text>
        <dbReference type="Rhea" id="RHEA:10440"/>
        <dbReference type="ChEBI" id="CHEBI:15377"/>
        <dbReference type="ChEBI" id="CHEBI:15378"/>
        <dbReference type="ChEBI" id="CHEBI:16217"/>
        <dbReference type="ChEBI" id="CHEBI:18391"/>
        <dbReference type="EC" id="3.1.1.17"/>
    </reaction>
</comment>
<feature type="domain" description="SMP-30/Gluconolactonase/LRE-like region" evidence="16">
    <location>
        <begin position="3"/>
        <end position="196"/>
    </location>
</feature>
<comment type="similarity">
    <text evidence="6">Belongs to the SMP-30/CGR1 family.</text>
</comment>
<feature type="active site" description="Proton donor/acceptor" evidence="14">
    <location>
        <position position="138"/>
    </location>
</feature>
<comment type="caution">
    <text evidence="17">The sequence shown here is derived from an EMBL/GenBank/DDBJ whole genome shotgun (WGS) entry which is preliminary data.</text>
</comment>
<evidence type="ECO:0000256" key="5">
    <source>
        <dbReference type="ARBA" id="ARBA00004496"/>
    </source>
</evidence>
<proteinExistence type="inferred from homology"/>
<comment type="subcellular location">
    <subcellularLocation>
        <location evidence="5">Cytoplasm</location>
    </subcellularLocation>
</comment>
<comment type="cofactor">
    <cofactor evidence="15">
        <name>Zn(2+)</name>
        <dbReference type="ChEBI" id="CHEBI:29105"/>
    </cofactor>
    <text evidence="15">Binds 1 divalent metal cation per subunit.</text>
</comment>
<dbReference type="SUPFAM" id="SSF63829">
    <property type="entry name" value="Calcium-dependent phosphotriesterase"/>
    <property type="match status" value="1"/>
</dbReference>
<dbReference type="Pfam" id="PF08450">
    <property type="entry name" value="SGL"/>
    <property type="match status" value="1"/>
</dbReference>
<evidence type="ECO:0000256" key="9">
    <source>
        <dbReference type="ARBA" id="ARBA00022490"/>
    </source>
</evidence>
<dbReference type="GO" id="GO:0004341">
    <property type="term" value="F:gluconolactonase activity"/>
    <property type="evidence" value="ECO:0007669"/>
    <property type="project" value="UniProtKB-EC"/>
</dbReference>
<dbReference type="GO" id="GO:0030234">
    <property type="term" value="F:enzyme regulator activity"/>
    <property type="evidence" value="ECO:0007669"/>
    <property type="project" value="InterPro"/>
</dbReference>
<keyword evidence="12" id="KW-0106">Calcium</keyword>
<accession>A0A210PFB7</accession>
<evidence type="ECO:0000256" key="15">
    <source>
        <dbReference type="PIRSR" id="PIRSR605511-2"/>
    </source>
</evidence>
<dbReference type="InterPro" id="IPR013658">
    <property type="entry name" value="SGL"/>
</dbReference>
<dbReference type="AlphaFoldDB" id="A0A210PFB7"/>
<evidence type="ECO:0000256" key="4">
    <source>
        <dbReference type="ARBA" id="ARBA00001946"/>
    </source>
</evidence>
<dbReference type="STRING" id="6573.A0A210PFB7"/>
<feature type="binding site" evidence="15">
    <location>
        <position position="29"/>
    </location>
    <ligand>
        <name>substrate</name>
    </ligand>
</feature>
<feature type="binding site" evidence="15">
    <location>
        <position position="138"/>
    </location>
    <ligand>
        <name>a divalent metal cation</name>
        <dbReference type="ChEBI" id="CHEBI:60240"/>
    </ligand>
</feature>
<feature type="binding site" evidence="15">
    <location>
        <position position="31"/>
    </location>
    <ligand>
        <name>substrate</name>
    </ligand>
</feature>
<evidence type="ECO:0000256" key="1">
    <source>
        <dbReference type="ARBA" id="ARBA00001589"/>
    </source>
</evidence>
<evidence type="ECO:0000259" key="16">
    <source>
        <dbReference type="Pfam" id="PF08450"/>
    </source>
</evidence>
<evidence type="ECO:0000256" key="6">
    <source>
        <dbReference type="ARBA" id="ARBA00008853"/>
    </source>
</evidence>
<evidence type="ECO:0000313" key="17">
    <source>
        <dbReference type="EMBL" id="OWF35179.1"/>
    </source>
</evidence>
<protein>
    <recommendedName>
        <fullName evidence="8">Regucalcin</fullName>
        <ecNumber evidence="7">3.1.1.17</ecNumber>
    </recommendedName>
    <alternativeName>
        <fullName evidence="13">Gluconolactonase</fullName>
    </alternativeName>
</protein>
<dbReference type="PRINTS" id="PR01791">
    <property type="entry name" value="REGUCALCIN"/>
</dbReference>
<dbReference type="EMBL" id="NEDP02076738">
    <property type="protein sequence ID" value="OWF35179.1"/>
    <property type="molecule type" value="Genomic_DNA"/>
</dbReference>
<name>A0A210PFB7_MIZYE</name>
<sequence length="239" mass="26435">MGRAISHLEWNTGVTTKLHEVDSVGFDDRFNDGKCDPAGRFWTGTMGGQIDNMPTYEKNVGSLYCLDTNGTLVKHFNKITVSNGLAWSPDKQVMFYIDTPTRKVEAFTYHVTSGKISNRRDAIDFRSFPEESMMGWPDGMTIDTDGHLWVACYGAGKVICFDPVTGKALKEVIIPAPRTTSCCFGGKNLDELYVTTGPNGAFDQELRYFPLCGSVFKVTGLGVKGVPANIYERDVDSRL</sequence>
<organism evidence="17 18">
    <name type="scientific">Mizuhopecten yessoensis</name>
    <name type="common">Japanese scallop</name>
    <name type="synonym">Patinopecten yessoensis</name>
    <dbReference type="NCBI Taxonomy" id="6573"/>
    <lineage>
        <taxon>Eukaryota</taxon>
        <taxon>Metazoa</taxon>
        <taxon>Spiralia</taxon>
        <taxon>Lophotrochozoa</taxon>
        <taxon>Mollusca</taxon>
        <taxon>Bivalvia</taxon>
        <taxon>Autobranchia</taxon>
        <taxon>Pteriomorphia</taxon>
        <taxon>Pectinida</taxon>
        <taxon>Pectinoidea</taxon>
        <taxon>Pectinidae</taxon>
        <taxon>Mizuhopecten</taxon>
    </lineage>
</organism>
<dbReference type="InterPro" id="IPR011042">
    <property type="entry name" value="6-blade_b-propeller_TolB-like"/>
</dbReference>
<keyword evidence="15" id="KW-0862">Zinc</keyword>
<evidence type="ECO:0000256" key="13">
    <source>
        <dbReference type="ARBA" id="ARBA00032464"/>
    </source>
</evidence>
<dbReference type="GO" id="GO:0019853">
    <property type="term" value="P:L-ascorbic acid biosynthetic process"/>
    <property type="evidence" value="ECO:0007669"/>
    <property type="project" value="TreeGrafter"/>
</dbReference>
<evidence type="ECO:0000256" key="14">
    <source>
        <dbReference type="PIRSR" id="PIRSR605511-1"/>
    </source>
</evidence>
<evidence type="ECO:0000256" key="11">
    <source>
        <dbReference type="ARBA" id="ARBA00022801"/>
    </source>
</evidence>
<comment type="cofactor">
    <cofactor evidence="3">
        <name>Mn(2+)</name>
        <dbReference type="ChEBI" id="CHEBI:29035"/>
    </cofactor>
</comment>
<dbReference type="EC" id="3.1.1.17" evidence="7"/>
<dbReference type="PANTHER" id="PTHR10907">
    <property type="entry name" value="REGUCALCIN"/>
    <property type="match status" value="1"/>
</dbReference>
<keyword evidence="18" id="KW-1185">Reference proteome</keyword>
<keyword evidence="10 15" id="KW-0479">Metal-binding</keyword>
<dbReference type="GO" id="GO:0005737">
    <property type="term" value="C:cytoplasm"/>
    <property type="evidence" value="ECO:0007669"/>
    <property type="project" value="UniProtKB-SubCell"/>
</dbReference>
<keyword evidence="9" id="KW-0963">Cytoplasm</keyword>
<feature type="binding site" evidence="15">
    <location>
        <position position="83"/>
    </location>
    <ligand>
        <name>a divalent metal cation</name>
        <dbReference type="ChEBI" id="CHEBI:60240"/>
    </ligand>
</feature>
<comment type="cofactor">
    <cofactor evidence="4">
        <name>Mg(2+)</name>
        <dbReference type="ChEBI" id="CHEBI:18420"/>
    </cofactor>
</comment>
<dbReference type="GO" id="GO:0005509">
    <property type="term" value="F:calcium ion binding"/>
    <property type="evidence" value="ECO:0007669"/>
    <property type="project" value="InterPro"/>
</dbReference>
<dbReference type="InterPro" id="IPR008367">
    <property type="entry name" value="Regucalcin"/>
</dbReference>
<evidence type="ECO:0000256" key="2">
    <source>
        <dbReference type="ARBA" id="ARBA00001913"/>
    </source>
</evidence>
<dbReference type="OrthoDB" id="423498at2759"/>
<dbReference type="Proteomes" id="UP000242188">
    <property type="component" value="Unassembled WGS sequence"/>
</dbReference>
<evidence type="ECO:0000256" key="12">
    <source>
        <dbReference type="ARBA" id="ARBA00022837"/>
    </source>
</evidence>
<evidence type="ECO:0000256" key="3">
    <source>
        <dbReference type="ARBA" id="ARBA00001936"/>
    </source>
</evidence>
<gene>
    <name evidence="17" type="ORF">KP79_PYT09658</name>
</gene>
<dbReference type="Gene3D" id="2.120.10.30">
    <property type="entry name" value="TolB, C-terminal domain"/>
    <property type="match status" value="1"/>
</dbReference>
<reference evidence="17 18" key="1">
    <citation type="journal article" date="2017" name="Nat. Ecol. Evol.">
        <title>Scallop genome provides insights into evolution of bilaterian karyotype and development.</title>
        <authorList>
            <person name="Wang S."/>
            <person name="Zhang J."/>
            <person name="Jiao W."/>
            <person name="Li J."/>
            <person name="Xun X."/>
            <person name="Sun Y."/>
            <person name="Guo X."/>
            <person name="Huan P."/>
            <person name="Dong B."/>
            <person name="Zhang L."/>
            <person name="Hu X."/>
            <person name="Sun X."/>
            <person name="Wang J."/>
            <person name="Zhao C."/>
            <person name="Wang Y."/>
            <person name="Wang D."/>
            <person name="Huang X."/>
            <person name="Wang R."/>
            <person name="Lv J."/>
            <person name="Li Y."/>
            <person name="Zhang Z."/>
            <person name="Liu B."/>
            <person name="Lu W."/>
            <person name="Hui Y."/>
            <person name="Liang J."/>
            <person name="Zhou Z."/>
            <person name="Hou R."/>
            <person name="Li X."/>
            <person name="Liu Y."/>
            <person name="Li H."/>
            <person name="Ning X."/>
            <person name="Lin Y."/>
            <person name="Zhao L."/>
            <person name="Xing Q."/>
            <person name="Dou J."/>
            <person name="Li Y."/>
            <person name="Mao J."/>
            <person name="Guo H."/>
            <person name="Dou H."/>
            <person name="Li T."/>
            <person name="Mu C."/>
            <person name="Jiang W."/>
            <person name="Fu Q."/>
            <person name="Fu X."/>
            <person name="Miao Y."/>
            <person name="Liu J."/>
            <person name="Yu Q."/>
            <person name="Li R."/>
            <person name="Liao H."/>
            <person name="Li X."/>
            <person name="Kong Y."/>
            <person name="Jiang Z."/>
            <person name="Chourrout D."/>
            <person name="Li R."/>
            <person name="Bao Z."/>
        </authorList>
    </citation>
    <scope>NUCLEOTIDE SEQUENCE [LARGE SCALE GENOMIC DNA]</scope>
    <source>
        <strain evidence="17 18">PY_sf001</strain>
    </source>
</reference>
<evidence type="ECO:0000256" key="8">
    <source>
        <dbReference type="ARBA" id="ARBA00016808"/>
    </source>
</evidence>